<evidence type="ECO:0000313" key="4">
    <source>
        <dbReference type="Proteomes" id="UP000250462"/>
    </source>
</evidence>
<protein>
    <submittedName>
        <fullName evidence="3">Uncharacterized protein</fullName>
    </submittedName>
</protein>
<gene>
    <name evidence="3" type="ORF">DPM12_03600</name>
</gene>
<feature type="transmembrane region" description="Helical" evidence="2">
    <location>
        <begin position="109"/>
        <end position="129"/>
    </location>
</feature>
<comment type="caution">
    <text evidence="3">The sequence shown here is derived from an EMBL/GenBank/DDBJ whole genome shotgun (WGS) entry which is preliminary data.</text>
</comment>
<organism evidence="3 4">
    <name type="scientific">Phytoactinopolyspora halophila</name>
    <dbReference type="NCBI Taxonomy" id="1981511"/>
    <lineage>
        <taxon>Bacteria</taxon>
        <taxon>Bacillati</taxon>
        <taxon>Actinomycetota</taxon>
        <taxon>Actinomycetes</taxon>
        <taxon>Jiangellales</taxon>
        <taxon>Jiangellaceae</taxon>
        <taxon>Phytoactinopolyspora</taxon>
    </lineage>
</organism>
<keyword evidence="2" id="KW-0812">Transmembrane</keyword>
<dbReference type="Proteomes" id="UP000250462">
    <property type="component" value="Unassembled WGS sequence"/>
</dbReference>
<feature type="transmembrane region" description="Helical" evidence="2">
    <location>
        <begin position="246"/>
        <end position="268"/>
    </location>
</feature>
<feature type="transmembrane region" description="Helical" evidence="2">
    <location>
        <begin position="46"/>
        <end position="64"/>
    </location>
</feature>
<evidence type="ECO:0000256" key="1">
    <source>
        <dbReference type="SAM" id="MobiDB-lite"/>
    </source>
</evidence>
<name>A0A329R4C4_9ACTN</name>
<keyword evidence="2" id="KW-1133">Transmembrane helix</keyword>
<feature type="transmembrane region" description="Helical" evidence="2">
    <location>
        <begin position="76"/>
        <end position="97"/>
    </location>
</feature>
<evidence type="ECO:0000313" key="3">
    <source>
        <dbReference type="EMBL" id="RAW17938.1"/>
    </source>
</evidence>
<dbReference type="EMBL" id="QMIG01000002">
    <property type="protein sequence ID" value="RAW17938.1"/>
    <property type="molecule type" value="Genomic_DNA"/>
</dbReference>
<sequence>MALALTTWLFVLRTWDGQQLDWMTFEGLESARRTGAWNDLRDTLSTLRGIALAGLSISAALLVFRRRHWIGAAQIAILVAGASATTFMMNALASSVFRPHSVPVYPSDASVDMLTTLFACAGVALIIAVQPRYRPLVAVVAAIVVTPLTAAQIALYGQRPSPFVTALLVTAAWAGFATATICVARRRRYGAAPRSSMPDRDTTAIGTVVLVLIGTIAAFGSVVLIAQWYRGDLPIGGRYADQMMAFLGAALAIGATGCLSIAASLSIVQAGDDVRTSSGDEPDQTASRDDQEAPT</sequence>
<keyword evidence="4" id="KW-1185">Reference proteome</keyword>
<dbReference type="AlphaFoldDB" id="A0A329R4C4"/>
<feature type="transmembrane region" description="Helical" evidence="2">
    <location>
        <begin position="136"/>
        <end position="157"/>
    </location>
</feature>
<feature type="compositionally biased region" description="Basic and acidic residues" evidence="1">
    <location>
        <begin position="286"/>
        <end position="295"/>
    </location>
</feature>
<feature type="region of interest" description="Disordered" evidence="1">
    <location>
        <begin position="273"/>
        <end position="295"/>
    </location>
</feature>
<feature type="transmembrane region" description="Helical" evidence="2">
    <location>
        <begin position="163"/>
        <end position="184"/>
    </location>
</feature>
<accession>A0A329R4C4</accession>
<feature type="transmembrane region" description="Helical" evidence="2">
    <location>
        <begin position="204"/>
        <end position="226"/>
    </location>
</feature>
<keyword evidence="2" id="KW-0472">Membrane</keyword>
<reference evidence="3 4" key="1">
    <citation type="submission" date="2018-06" db="EMBL/GenBank/DDBJ databases">
        <title>Phytoactinopolyspora halophila sp. nov., a novel halophilic actinomycete isolated from a saline soil in China.</title>
        <authorList>
            <person name="Tang S.-K."/>
        </authorList>
    </citation>
    <scope>NUCLEOTIDE SEQUENCE [LARGE SCALE GENOMIC DNA]</scope>
    <source>
        <strain evidence="3 4">YIM 96934</strain>
    </source>
</reference>
<evidence type="ECO:0000256" key="2">
    <source>
        <dbReference type="SAM" id="Phobius"/>
    </source>
</evidence>
<proteinExistence type="predicted"/>